<dbReference type="EMBL" id="CABPSX010000006">
    <property type="protein sequence ID" value="VVG72129.1"/>
    <property type="molecule type" value="Genomic_DNA"/>
</dbReference>
<reference evidence="1 2" key="1">
    <citation type="submission" date="2019-08" db="EMBL/GenBank/DDBJ databases">
        <authorList>
            <person name="Peeters C."/>
        </authorList>
    </citation>
    <scope>NUCLEOTIDE SEQUENCE [LARGE SCALE GENOMIC DNA]</scope>
    <source>
        <strain evidence="1 2">LMG 18089</strain>
    </source>
</reference>
<evidence type="ECO:0000313" key="2">
    <source>
        <dbReference type="Proteomes" id="UP000364291"/>
    </source>
</evidence>
<accession>A0A5E5P8T9</accession>
<proteinExistence type="predicted"/>
<evidence type="ECO:0000313" key="1">
    <source>
        <dbReference type="EMBL" id="VVG72129.1"/>
    </source>
</evidence>
<dbReference type="KEGG" id="papi:SG18_21185"/>
<dbReference type="AlphaFoldDB" id="A0A5E5P8T9"/>
<organism evidence="1 2">
    <name type="scientific">Pandoraea apista</name>
    <dbReference type="NCBI Taxonomy" id="93218"/>
    <lineage>
        <taxon>Bacteria</taxon>
        <taxon>Pseudomonadati</taxon>
        <taxon>Pseudomonadota</taxon>
        <taxon>Betaproteobacteria</taxon>
        <taxon>Burkholderiales</taxon>
        <taxon>Burkholderiaceae</taxon>
        <taxon>Pandoraea</taxon>
    </lineage>
</organism>
<gene>
    <name evidence="1" type="ORF">PAP18089_03122</name>
</gene>
<sequence>MSTRKVTERDFRMPEFRDAVPDDYEFREDGKIVRKDRWETAIYSIRSALGDNRREFEVAEIVSAVRALTATIPAPHEDEDE</sequence>
<dbReference type="OrthoDB" id="8613029at2"/>
<protein>
    <submittedName>
        <fullName evidence="1">Uncharacterized protein</fullName>
    </submittedName>
</protein>
<name>A0A5E5P8T9_9BURK</name>
<dbReference type="Proteomes" id="UP000364291">
    <property type="component" value="Unassembled WGS sequence"/>
</dbReference>